<reference evidence="15 16" key="1">
    <citation type="submission" date="2023-11" db="EMBL/GenBank/DDBJ databases">
        <title>Peredibacter starrii A3.12.</title>
        <authorList>
            <person name="Mitchell R.J."/>
        </authorList>
    </citation>
    <scope>NUCLEOTIDE SEQUENCE [LARGE SCALE GENOMIC DNA]</scope>
    <source>
        <strain evidence="15 16">A3.12</strain>
    </source>
</reference>
<dbReference type="InterPro" id="IPR006136">
    <property type="entry name" value="FlhB"/>
</dbReference>
<dbReference type="Gene3D" id="3.40.1690.10">
    <property type="entry name" value="secretion proteins EscU"/>
    <property type="match status" value="1"/>
</dbReference>
<evidence type="ECO:0000256" key="9">
    <source>
        <dbReference type="ARBA" id="ARBA00022989"/>
    </source>
</evidence>
<dbReference type="EMBL" id="CP139487">
    <property type="protein sequence ID" value="WPU64698.1"/>
    <property type="molecule type" value="Genomic_DNA"/>
</dbReference>
<proteinExistence type="inferred from homology"/>
<sequence>MADENDDEKTEEPSQYKIDESRKKGDVASSKELSSVLLLSGSLLTLIICGVFIYEQFTEYIDWMYRLDFKMIYTKEKFADVIAQTMWTLVKCLAPSFGASVCLGVLSQFIQIGFLYSPEILNADIERINPLKGFGRIFSKKSLVEAVKGVFKFTVVIAITYSVMKDNIGSFLGFLHSDAGQSLMFGKYLMVKLGFSILLGLGVVALADFGWEKWSYRQKMMMTKQEAKEEAKEKDGNPEVKSKIRQIQRQMAQKRMMDDVKKADVIVTNPTHISVALKYDGETMVAPAVMAKGADHLALRIREIAKENDIPIVENIMLARTLYKTVKVGHGVPRTLYKAVAEILSFVYKLKRKQKALK</sequence>
<evidence type="ECO:0000256" key="5">
    <source>
        <dbReference type="ARBA" id="ARBA00022475"/>
    </source>
</evidence>
<organism evidence="15 16">
    <name type="scientific">Peredibacter starrii</name>
    <dbReference type="NCBI Taxonomy" id="28202"/>
    <lineage>
        <taxon>Bacteria</taxon>
        <taxon>Pseudomonadati</taxon>
        <taxon>Bdellovibrionota</taxon>
        <taxon>Bacteriovoracia</taxon>
        <taxon>Bacteriovoracales</taxon>
        <taxon>Bacteriovoracaceae</taxon>
        <taxon>Peredibacter</taxon>
    </lineage>
</organism>
<evidence type="ECO:0000256" key="7">
    <source>
        <dbReference type="ARBA" id="ARBA00022795"/>
    </source>
</evidence>
<evidence type="ECO:0000313" key="16">
    <source>
        <dbReference type="Proteomes" id="UP001324634"/>
    </source>
</evidence>
<dbReference type="PRINTS" id="PR00950">
    <property type="entry name" value="TYPE3IMSPROT"/>
</dbReference>
<accession>A0AAX4HNI4</accession>
<evidence type="ECO:0000256" key="10">
    <source>
        <dbReference type="ARBA" id="ARBA00023136"/>
    </source>
</evidence>
<dbReference type="PANTHER" id="PTHR30531">
    <property type="entry name" value="FLAGELLAR BIOSYNTHETIC PROTEIN FLHB"/>
    <property type="match status" value="1"/>
</dbReference>
<evidence type="ECO:0000256" key="4">
    <source>
        <dbReference type="ARBA" id="ARBA00022448"/>
    </source>
</evidence>
<comment type="subcellular location">
    <subcellularLocation>
        <location evidence="1">Cell membrane</location>
        <topology evidence="1">Multi-pass membrane protein</topology>
    </subcellularLocation>
</comment>
<keyword evidence="6 13" id="KW-0812">Transmembrane</keyword>
<dbReference type="FunFam" id="3.40.1690.10:FF:000001">
    <property type="entry name" value="Flagellar biosynthetic protein FlhB"/>
    <property type="match status" value="1"/>
</dbReference>
<feature type="transmembrane region" description="Helical" evidence="13">
    <location>
        <begin position="146"/>
        <end position="164"/>
    </location>
</feature>
<dbReference type="InterPro" id="IPR029025">
    <property type="entry name" value="T3SS_substrate_exporter_C"/>
</dbReference>
<gene>
    <name evidence="13 15" type="primary">flhB</name>
    <name evidence="15" type="ORF">SOO65_18550</name>
</gene>
<name>A0AAX4HNI4_9BACT</name>
<evidence type="ECO:0000256" key="2">
    <source>
        <dbReference type="ARBA" id="ARBA00010690"/>
    </source>
</evidence>
<comment type="caution">
    <text evidence="13">Lacks conserved residue(s) required for the propagation of feature annotation.</text>
</comment>
<keyword evidence="10 13" id="KW-0472">Membrane</keyword>
<keyword evidence="15" id="KW-0969">Cilium</keyword>
<keyword evidence="9 13" id="KW-1133">Transmembrane helix</keyword>
<dbReference type="Gene3D" id="6.10.250.2080">
    <property type="match status" value="1"/>
</dbReference>
<evidence type="ECO:0000256" key="14">
    <source>
        <dbReference type="SAM" id="MobiDB-lite"/>
    </source>
</evidence>
<evidence type="ECO:0000256" key="1">
    <source>
        <dbReference type="ARBA" id="ARBA00004651"/>
    </source>
</evidence>
<comment type="function">
    <text evidence="12 13">Required for formation of the rod structure in the basal body of the flagellar apparatus. Together with FliI and FliH, may constitute the export apparatus of flagellin.</text>
</comment>
<feature type="compositionally biased region" description="Acidic residues" evidence="14">
    <location>
        <begin position="1"/>
        <end position="10"/>
    </location>
</feature>
<evidence type="ECO:0000313" key="15">
    <source>
        <dbReference type="EMBL" id="WPU64698.1"/>
    </source>
</evidence>
<keyword evidence="7 13" id="KW-1005">Bacterial flagellum biogenesis</keyword>
<dbReference type="PANTHER" id="PTHR30531:SF12">
    <property type="entry name" value="FLAGELLAR BIOSYNTHETIC PROTEIN FLHB"/>
    <property type="match status" value="1"/>
</dbReference>
<dbReference type="InterPro" id="IPR006135">
    <property type="entry name" value="T3SS_substrate_exporter"/>
</dbReference>
<keyword evidence="11 13" id="KW-1006">Bacterial flagellum protein export</keyword>
<dbReference type="GO" id="GO:0044780">
    <property type="term" value="P:bacterial-type flagellum assembly"/>
    <property type="evidence" value="ECO:0007669"/>
    <property type="project" value="InterPro"/>
</dbReference>
<dbReference type="Proteomes" id="UP001324634">
    <property type="component" value="Chromosome"/>
</dbReference>
<dbReference type="GO" id="GO:0009306">
    <property type="term" value="P:protein secretion"/>
    <property type="evidence" value="ECO:0007669"/>
    <property type="project" value="InterPro"/>
</dbReference>
<dbReference type="Pfam" id="PF01312">
    <property type="entry name" value="Bac_export_2"/>
    <property type="match status" value="1"/>
</dbReference>
<keyword evidence="8 13" id="KW-0653">Protein transport</keyword>
<dbReference type="RefSeq" id="WP_321393971.1">
    <property type="nucleotide sequence ID" value="NZ_CP139487.1"/>
</dbReference>
<comment type="similarity">
    <text evidence="2 13">Belongs to the type III secretion exporter family.</text>
</comment>
<evidence type="ECO:0000256" key="6">
    <source>
        <dbReference type="ARBA" id="ARBA00022692"/>
    </source>
</evidence>
<feature type="region of interest" description="Disordered" evidence="14">
    <location>
        <begin position="1"/>
        <end position="23"/>
    </location>
</feature>
<evidence type="ECO:0000256" key="3">
    <source>
        <dbReference type="ARBA" id="ARBA00021622"/>
    </source>
</evidence>
<keyword evidence="5 13" id="KW-1003">Cell membrane</keyword>
<keyword evidence="15" id="KW-0966">Cell projection</keyword>
<evidence type="ECO:0000256" key="11">
    <source>
        <dbReference type="ARBA" id="ARBA00023225"/>
    </source>
</evidence>
<feature type="transmembrane region" description="Helical" evidence="13">
    <location>
        <begin position="33"/>
        <end position="54"/>
    </location>
</feature>
<keyword evidence="4 13" id="KW-0813">Transport</keyword>
<feature type="transmembrane region" description="Helical" evidence="13">
    <location>
        <begin position="193"/>
        <end position="211"/>
    </location>
</feature>
<dbReference type="SUPFAM" id="SSF160544">
    <property type="entry name" value="EscU C-terminal domain-like"/>
    <property type="match status" value="1"/>
</dbReference>
<evidence type="ECO:0000256" key="8">
    <source>
        <dbReference type="ARBA" id="ARBA00022927"/>
    </source>
</evidence>
<dbReference type="KEGG" id="psti:SOO65_18550"/>
<protein>
    <recommendedName>
        <fullName evidence="3 13">Flagellar biosynthetic protein FlhB</fullName>
    </recommendedName>
</protein>
<evidence type="ECO:0000256" key="12">
    <source>
        <dbReference type="ARBA" id="ARBA00025078"/>
    </source>
</evidence>
<dbReference type="GO" id="GO:0005886">
    <property type="term" value="C:plasma membrane"/>
    <property type="evidence" value="ECO:0007669"/>
    <property type="project" value="UniProtKB-SubCell"/>
</dbReference>
<dbReference type="NCBIfam" id="TIGR00328">
    <property type="entry name" value="flhB"/>
    <property type="match status" value="1"/>
</dbReference>
<keyword evidence="15" id="KW-0282">Flagellum</keyword>
<keyword evidence="16" id="KW-1185">Reference proteome</keyword>
<dbReference type="AlphaFoldDB" id="A0AAX4HNI4"/>
<evidence type="ECO:0000256" key="13">
    <source>
        <dbReference type="RuleBase" id="RU364091"/>
    </source>
</evidence>
<feature type="compositionally biased region" description="Basic and acidic residues" evidence="14">
    <location>
        <begin position="11"/>
        <end position="23"/>
    </location>
</feature>